<name>A0A840BVJ7_9HYPH</name>
<comment type="caution">
    <text evidence="2">The sequence shown here is derived from an EMBL/GenBank/DDBJ whole genome shotgun (WGS) entry which is preliminary data.</text>
</comment>
<dbReference type="SUPFAM" id="SSF51679">
    <property type="entry name" value="Bacterial luciferase-like"/>
    <property type="match status" value="1"/>
</dbReference>
<keyword evidence="3" id="KW-1185">Reference proteome</keyword>
<dbReference type="PANTHER" id="PTHR30137">
    <property type="entry name" value="LUCIFERASE-LIKE MONOOXYGENASE"/>
    <property type="match status" value="1"/>
</dbReference>
<dbReference type="InterPro" id="IPR050766">
    <property type="entry name" value="Bact_Lucif_Oxidored"/>
</dbReference>
<dbReference type="AlphaFoldDB" id="A0A840BVJ7"/>
<keyword evidence="2" id="KW-0560">Oxidoreductase</keyword>
<dbReference type="PANTHER" id="PTHR30137:SF15">
    <property type="entry name" value="BLL6902 PROTEIN"/>
    <property type="match status" value="1"/>
</dbReference>
<accession>A0A840BVJ7</accession>
<feature type="domain" description="Luciferase-like" evidence="1">
    <location>
        <begin position="8"/>
        <end position="269"/>
    </location>
</feature>
<evidence type="ECO:0000313" key="3">
    <source>
        <dbReference type="Proteomes" id="UP000577362"/>
    </source>
</evidence>
<dbReference type="RefSeq" id="WP_019404553.1">
    <property type="nucleotide sequence ID" value="NZ_JACIEN010000001.1"/>
</dbReference>
<dbReference type="InterPro" id="IPR036661">
    <property type="entry name" value="Luciferase-like_sf"/>
</dbReference>
<dbReference type="InterPro" id="IPR011251">
    <property type="entry name" value="Luciferase-like_dom"/>
</dbReference>
<sequence>MPVSHVAFLTPGNYPEADPLAGLEATLQLFAFGEELGFDSAWVRQRHLERGVSSAATFLAAASQRTRRIMLGTAVIQMGYENPFRLAEDLATADLLSRGRLNVGLSAGPPAYADLLGSRFLDGAVDAVDYSHNRLLRLRDNIVAEPIGGEDVVVLSPAGPQRARLHPRAPGLAERLWYGGGSLGSAEWAGRNGFNLLIGNIVRGEKTDDFSEAQLAQLDVFLAGWTAPRPPRIALGRVVIPLDGADESARRRYRAYADSRQARTRSPQGERRTLFADDVVGMSDDILEKLRRAPVLPRVDEFRLELPYDFTEAEYRQILSDFVTWIAPELGWRPASLSAA</sequence>
<dbReference type="GO" id="GO:0004497">
    <property type="term" value="F:monooxygenase activity"/>
    <property type="evidence" value="ECO:0007669"/>
    <property type="project" value="UniProtKB-KW"/>
</dbReference>
<dbReference type="GO" id="GO:0016705">
    <property type="term" value="F:oxidoreductase activity, acting on paired donors, with incorporation or reduction of molecular oxygen"/>
    <property type="evidence" value="ECO:0007669"/>
    <property type="project" value="InterPro"/>
</dbReference>
<gene>
    <name evidence="2" type="ORF">GGR16_000728</name>
</gene>
<dbReference type="Gene3D" id="3.20.20.30">
    <property type="entry name" value="Luciferase-like domain"/>
    <property type="match status" value="1"/>
</dbReference>
<dbReference type="Proteomes" id="UP000577362">
    <property type="component" value="Unassembled WGS sequence"/>
</dbReference>
<evidence type="ECO:0000259" key="1">
    <source>
        <dbReference type="Pfam" id="PF00296"/>
    </source>
</evidence>
<dbReference type="Pfam" id="PF00296">
    <property type="entry name" value="Bac_luciferase"/>
    <property type="match status" value="1"/>
</dbReference>
<organism evidence="2 3">
    <name type="scientific">Chelatococcus caeni</name>
    <dbReference type="NCBI Taxonomy" id="1348468"/>
    <lineage>
        <taxon>Bacteria</taxon>
        <taxon>Pseudomonadati</taxon>
        <taxon>Pseudomonadota</taxon>
        <taxon>Alphaproteobacteria</taxon>
        <taxon>Hyphomicrobiales</taxon>
        <taxon>Chelatococcaceae</taxon>
        <taxon>Chelatococcus</taxon>
    </lineage>
</organism>
<protein>
    <submittedName>
        <fullName evidence="2">Alkanesulfonate monooxygenase SsuD/methylene tetrahydromethanopterin reductase-like flavin-dependent oxidoreductase (Luciferase family)</fullName>
    </submittedName>
</protein>
<evidence type="ECO:0000313" key="2">
    <source>
        <dbReference type="EMBL" id="MBB4015722.1"/>
    </source>
</evidence>
<keyword evidence="2" id="KW-0503">Monooxygenase</keyword>
<proteinExistence type="predicted"/>
<reference evidence="2 3" key="1">
    <citation type="submission" date="2020-08" db="EMBL/GenBank/DDBJ databases">
        <title>Genomic Encyclopedia of Type Strains, Phase IV (KMG-IV): sequencing the most valuable type-strain genomes for metagenomic binning, comparative biology and taxonomic classification.</title>
        <authorList>
            <person name="Goeker M."/>
        </authorList>
    </citation>
    <scope>NUCLEOTIDE SEQUENCE [LARGE SCALE GENOMIC DNA]</scope>
    <source>
        <strain evidence="2 3">DSM 103737</strain>
    </source>
</reference>
<dbReference type="EMBL" id="JACIEN010000001">
    <property type="protein sequence ID" value="MBB4015722.1"/>
    <property type="molecule type" value="Genomic_DNA"/>
</dbReference>
<dbReference type="GO" id="GO:0005829">
    <property type="term" value="C:cytosol"/>
    <property type="evidence" value="ECO:0007669"/>
    <property type="project" value="TreeGrafter"/>
</dbReference>